<name>R9ZYB6_9CAUD</name>
<dbReference type="RefSeq" id="YP_008241740.1">
    <property type="nucleotide sequence ID" value="NC_021799.1"/>
</dbReference>
<dbReference type="Proteomes" id="UP000014730">
    <property type="component" value="Segment"/>
</dbReference>
<keyword evidence="1" id="KW-0472">Membrane</keyword>
<evidence type="ECO:0000313" key="3">
    <source>
        <dbReference type="Proteomes" id="UP000014730"/>
    </source>
</evidence>
<gene>
    <name evidence="2" type="ORF">Phi19:1_gp047</name>
</gene>
<feature type="transmembrane region" description="Helical" evidence="1">
    <location>
        <begin position="25"/>
        <end position="43"/>
    </location>
</feature>
<dbReference type="GeneID" id="16880860"/>
<dbReference type="KEGG" id="vg:16880860"/>
<evidence type="ECO:0000256" key="1">
    <source>
        <dbReference type="SAM" id="Phobius"/>
    </source>
</evidence>
<reference evidence="2 3" key="1">
    <citation type="journal article" date="2013" name="Proc. Natl. Acad. Sci. U.S.A.">
        <title>Twelve previously unknown phage genera are ubiquitous in global oceans.</title>
        <authorList>
            <person name="Holmfeldt K."/>
            <person name="Solonenko N."/>
            <person name="Shah M."/>
            <person name="Corrier K."/>
            <person name="Riemann L."/>
            <person name="Verberkmoes N.C."/>
            <person name="Sullivan M.B."/>
        </authorList>
    </citation>
    <scope>NUCLEOTIDE SEQUENCE [LARGE SCALE GENOMIC DNA]</scope>
    <source>
        <strain evidence="2">Phi19:1</strain>
    </source>
</reference>
<protein>
    <submittedName>
        <fullName evidence="2">Uncharacterized protein</fullName>
    </submittedName>
</protein>
<dbReference type="OrthoDB" id="40482at10239"/>
<accession>R9ZYB6</accession>
<keyword evidence="1" id="KW-0812">Transmembrane</keyword>
<reference evidence="3" key="2">
    <citation type="submission" date="2013-03" db="EMBL/GenBank/DDBJ databases">
        <title>The Cellulophaga phages: a novel, diverse, and globally ubiquitous model system.</title>
        <authorList>
            <person name="Holmfeldt K."/>
            <person name="Solonenko N."/>
            <person name="Shah M."/>
            <person name="Corrier K."/>
            <person name="Riemann L."/>
            <person name="VerBerkmoes N.C."/>
            <person name="Sullivan M.B."/>
        </authorList>
    </citation>
    <scope>NUCLEOTIDE SEQUENCE [LARGE SCALE GENOMIC DNA]</scope>
</reference>
<dbReference type="EMBL" id="KC821607">
    <property type="protein sequence ID" value="AGO47337.1"/>
    <property type="molecule type" value="Genomic_DNA"/>
</dbReference>
<keyword evidence="1" id="KW-1133">Transmembrane helix</keyword>
<organism evidence="2 3">
    <name type="scientific">Cellulophaga phage phi19:1</name>
    <dbReference type="NCBI Taxonomy" id="1327970"/>
    <lineage>
        <taxon>Viruses</taxon>
        <taxon>Duplodnaviria</taxon>
        <taxon>Heunggongvirae</taxon>
        <taxon>Uroviricota</taxon>
        <taxon>Caudoviricetes</taxon>
        <taxon>Assiduviridae</taxon>
        <taxon>Cellubavirus</taxon>
        <taxon>Cellubavirus phi19una</taxon>
    </lineage>
</organism>
<evidence type="ECO:0000313" key="2">
    <source>
        <dbReference type="EMBL" id="AGO47337.1"/>
    </source>
</evidence>
<keyword evidence="3" id="KW-1185">Reference proteome</keyword>
<sequence length="44" mass="5078">MLIKKTKTHNKMKHLELTQQQANKLYRVAMTLPLVAIVLTFIIG</sequence>
<proteinExistence type="predicted"/>